<dbReference type="Proteomes" id="UP000799764">
    <property type="component" value="Unassembled WGS sequence"/>
</dbReference>
<reference evidence="1" key="1">
    <citation type="journal article" date="2020" name="Stud. Mycol.">
        <title>101 Dothideomycetes genomes: a test case for predicting lifestyles and emergence of pathogens.</title>
        <authorList>
            <person name="Haridas S."/>
            <person name="Albert R."/>
            <person name="Binder M."/>
            <person name="Bloem J."/>
            <person name="Labutti K."/>
            <person name="Salamov A."/>
            <person name="Andreopoulos B."/>
            <person name="Baker S."/>
            <person name="Barry K."/>
            <person name="Bills G."/>
            <person name="Bluhm B."/>
            <person name="Cannon C."/>
            <person name="Castanera R."/>
            <person name="Culley D."/>
            <person name="Daum C."/>
            <person name="Ezra D."/>
            <person name="Gonzalez J."/>
            <person name="Henrissat B."/>
            <person name="Kuo A."/>
            <person name="Liang C."/>
            <person name="Lipzen A."/>
            <person name="Lutzoni F."/>
            <person name="Magnuson J."/>
            <person name="Mondo S."/>
            <person name="Nolan M."/>
            <person name="Ohm R."/>
            <person name="Pangilinan J."/>
            <person name="Park H.-J."/>
            <person name="Ramirez L."/>
            <person name="Alfaro M."/>
            <person name="Sun H."/>
            <person name="Tritt A."/>
            <person name="Yoshinaga Y."/>
            <person name="Zwiers L.-H."/>
            <person name="Turgeon B."/>
            <person name="Goodwin S."/>
            <person name="Spatafora J."/>
            <person name="Crous P."/>
            <person name="Grigoriev I."/>
        </authorList>
    </citation>
    <scope>NUCLEOTIDE SEQUENCE</scope>
    <source>
        <strain evidence="1">CBS 690.94</strain>
    </source>
</reference>
<comment type="caution">
    <text evidence="1">The sequence shown here is derived from an EMBL/GenBank/DDBJ whole genome shotgun (WGS) entry which is preliminary data.</text>
</comment>
<sequence>MSYWVRLEEALWPSRFLRSLSGSKANQRLRSERHGKLPSGRPSVADMAYIGQVEALKSSRMGVVVSRIRVSSRAAFAHLLGIRVSSDRMRGSGQVRVVLRHLKEALQRGSSSERRLLLAPASSVVGLLGAKPRILRRWLVSQVSNRLSIGSSTSIALGGPRRQAVDQSSDESQCATLR</sequence>
<dbReference type="AlphaFoldDB" id="A0A9P4UHW6"/>
<proteinExistence type="predicted"/>
<protein>
    <submittedName>
        <fullName evidence="1">Uncharacterized protein</fullName>
    </submittedName>
</protein>
<accession>A0A9P4UHW6</accession>
<dbReference type="EMBL" id="MU001493">
    <property type="protein sequence ID" value="KAF2450650.1"/>
    <property type="molecule type" value="Genomic_DNA"/>
</dbReference>
<organism evidence="1 2">
    <name type="scientific">Karstenula rhodostoma CBS 690.94</name>
    <dbReference type="NCBI Taxonomy" id="1392251"/>
    <lineage>
        <taxon>Eukaryota</taxon>
        <taxon>Fungi</taxon>
        <taxon>Dikarya</taxon>
        <taxon>Ascomycota</taxon>
        <taxon>Pezizomycotina</taxon>
        <taxon>Dothideomycetes</taxon>
        <taxon>Pleosporomycetidae</taxon>
        <taxon>Pleosporales</taxon>
        <taxon>Massarineae</taxon>
        <taxon>Didymosphaeriaceae</taxon>
        <taxon>Karstenula</taxon>
    </lineage>
</organism>
<name>A0A9P4UHW6_9PLEO</name>
<gene>
    <name evidence="1" type="ORF">P171DRAFT_439262</name>
</gene>
<keyword evidence="2" id="KW-1185">Reference proteome</keyword>
<evidence type="ECO:0000313" key="1">
    <source>
        <dbReference type="EMBL" id="KAF2450650.1"/>
    </source>
</evidence>
<evidence type="ECO:0000313" key="2">
    <source>
        <dbReference type="Proteomes" id="UP000799764"/>
    </source>
</evidence>